<evidence type="ECO:0000313" key="3">
    <source>
        <dbReference type="EMBL" id="PKI69116.1"/>
    </source>
</evidence>
<evidence type="ECO:0000313" key="4">
    <source>
        <dbReference type="Proteomes" id="UP000233551"/>
    </source>
</evidence>
<evidence type="ECO:0000256" key="1">
    <source>
        <dbReference type="SAM" id="Coils"/>
    </source>
</evidence>
<keyword evidence="1" id="KW-0175">Coiled coil</keyword>
<dbReference type="AlphaFoldDB" id="A0A2I0KMS0"/>
<comment type="caution">
    <text evidence="3">The sequence shown here is derived from an EMBL/GenBank/DDBJ whole genome shotgun (WGS) entry which is preliminary data.</text>
</comment>
<protein>
    <submittedName>
        <fullName evidence="3">Uncharacterized protein</fullName>
    </submittedName>
</protein>
<name>A0A2I0KMS0_PUNGR</name>
<sequence length="106" mass="12296">MACRICLLIHVYFYVSSNDDEDEDDTMALLEELERIKKEMTEEKLQKATKRSCGSGMVLILVRFPQPASSHSWNHGLYRFRDWCDPLAVTFGRPKADRGHLRPLNP</sequence>
<keyword evidence="4" id="KW-1185">Reference proteome</keyword>
<dbReference type="EMBL" id="PGOL01000522">
    <property type="protein sequence ID" value="PKI69116.1"/>
    <property type="molecule type" value="Genomic_DNA"/>
</dbReference>
<keyword evidence="2" id="KW-0732">Signal</keyword>
<dbReference type="Proteomes" id="UP000233551">
    <property type="component" value="Unassembled WGS sequence"/>
</dbReference>
<evidence type="ECO:0000256" key="2">
    <source>
        <dbReference type="SAM" id="SignalP"/>
    </source>
</evidence>
<reference evidence="3 4" key="1">
    <citation type="submission" date="2017-11" db="EMBL/GenBank/DDBJ databases">
        <title>De-novo sequencing of pomegranate (Punica granatum L.) genome.</title>
        <authorList>
            <person name="Akparov Z."/>
            <person name="Amiraslanov A."/>
            <person name="Hajiyeva S."/>
            <person name="Abbasov M."/>
            <person name="Kaur K."/>
            <person name="Hamwieh A."/>
            <person name="Solovyev V."/>
            <person name="Salamov A."/>
            <person name="Braich B."/>
            <person name="Kosarev P."/>
            <person name="Mahmoud A."/>
            <person name="Hajiyev E."/>
            <person name="Babayeva S."/>
            <person name="Izzatullayeva V."/>
            <person name="Mammadov A."/>
            <person name="Mammadov A."/>
            <person name="Sharifova S."/>
            <person name="Ojaghi J."/>
            <person name="Eynullazada K."/>
            <person name="Bayramov B."/>
            <person name="Abdulazimova A."/>
            <person name="Shahmuradov I."/>
        </authorList>
    </citation>
    <scope>NUCLEOTIDE SEQUENCE [LARGE SCALE GENOMIC DNA]</scope>
    <source>
        <strain evidence="4">cv. AG2017</strain>
        <tissue evidence="3">Leaf</tissue>
    </source>
</reference>
<gene>
    <name evidence="3" type="ORF">CRG98_010471</name>
</gene>
<accession>A0A2I0KMS0</accession>
<organism evidence="3 4">
    <name type="scientific">Punica granatum</name>
    <name type="common">Pomegranate</name>
    <dbReference type="NCBI Taxonomy" id="22663"/>
    <lineage>
        <taxon>Eukaryota</taxon>
        <taxon>Viridiplantae</taxon>
        <taxon>Streptophyta</taxon>
        <taxon>Embryophyta</taxon>
        <taxon>Tracheophyta</taxon>
        <taxon>Spermatophyta</taxon>
        <taxon>Magnoliopsida</taxon>
        <taxon>eudicotyledons</taxon>
        <taxon>Gunneridae</taxon>
        <taxon>Pentapetalae</taxon>
        <taxon>rosids</taxon>
        <taxon>malvids</taxon>
        <taxon>Myrtales</taxon>
        <taxon>Lythraceae</taxon>
        <taxon>Punica</taxon>
    </lineage>
</organism>
<feature type="chain" id="PRO_5014193247" evidence="2">
    <location>
        <begin position="18"/>
        <end position="106"/>
    </location>
</feature>
<proteinExistence type="predicted"/>
<feature type="signal peptide" evidence="2">
    <location>
        <begin position="1"/>
        <end position="17"/>
    </location>
</feature>
<feature type="coiled-coil region" evidence="1">
    <location>
        <begin position="23"/>
        <end position="50"/>
    </location>
</feature>